<name>A0A1G1XD13_9BACT</name>
<dbReference type="Proteomes" id="UP000177941">
    <property type="component" value="Unassembled WGS sequence"/>
</dbReference>
<reference evidence="1 2" key="1">
    <citation type="journal article" date="2016" name="Nat. Commun.">
        <title>Thousands of microbial genomes shed light on interconnected biogeochemical processes in an aquifer system.</title>
        <authorList>
            <person name="Anantharaman K."/>
            <person name="Brown C.T."/>
            <person name="Hug L.A."/>
            <person name="Sharon I."/>
            <person name="Castelle C.J."/>
            <person name="Probst A.J."/>
            <person name="Thomas B.C."/>
            <person name="Singh A."/>
            <person name="Wilkins M.J."/>
            <person name="Karaoz U."/>
            <person name="Brodie E.L."/>
            <person name="Williams K.H."/>
            <person name="Hubbard S.S."/>
            <person name="Banfield J.F."/>
        </authorList>
    </citation>
    <scope>NUCLEOTIDE SEQUENCE [LARGE SCALE GENOMIC DNA]</scope>
</reference>
<evidence type="ECO:0000313" key="2">
    <source>
        <dbReference type="Proteomes" id="UP000177941"/>
    </source>
</evidence>
<gene>
    <name evidence="1" type="ORF">A3E36_02175</name>
</gene>
<dbReference type="AlphaFoldDB" id="A0A1G1XD13"/>
<sequence>MNQIRLGQTLDLDEENHKKFLITREGEDFVFHCGATYSHADLAARLELDQENIMGGGEMDVFCDGTLVLKDDSMKYGGVPKEVLEPLVPELLRVTKATTAVVNPQFHGQMEKWK</sequence>
<protein>
    <submittedName>
        <fullName evidence="1">Uncharacterized protein</fullName>
    </submittedName>
</protein>
<comment type="caution">
    <text evidence="1">The sequence shown here is derived from an EMBL/GenBank/DDBJ whole genome shotgun (WGS) entry which is preliminary data.</text>
</comment>
<proteinExistence type="predicted"/>
<organism evidence="1 2">
    <name type="scientific">Candidatus Andersenbacteria bacterium RIFCSPHIGHO2_12_FULL_45_11b</name>
    <dbReference type="NCBI Taxonomy" id="1797282"/>
    <lineage>
        <taxon>Bacteria</taxon>
        <taxon>Candidatus Anderseniibacteriota</taxon>
    </lineage>
</organism>
<accession>A0A1G1XD13</accession>
<evidence type="ECO:0000313" key="1">
    <source>
        <dbReference type="EMBL" id="OGY37839.1"/>
    </source>
</evidence>
<dbReference type="EMBL" id="MHHS01000003">
    <property type="protein sequence ID" value="OGY37839.1"/>
    <property type="molecule type" value="Genomic_DNA"/>
</dbReference>